<keyword evidence="5" id="KW-0539">Nucleus</keyword>
<comment type="caution">
    <text evidence="8">The sequence shown here is derived from an EMBL/GenBank/DDBJ whole genome shotgun (WGS) entry which is preliminary data.</text>
</comment>
<keyword evidence="4" id="KW-0804">Transcription</keyword>
<dbReference type="Proteomes" id="UP001151287">
    <property type="component" value="Unassembled WGS sequence"/>
</dbReference>
<dbReference type="GO" id="GO:0046983">
    <property type="term" value="F:protein dimerization activity"/>
    <property type="evidence" value="ECO:0007669"/>
    <property type="project" value="InterPro"/>
</dbReference>
<comment type="subcellular location">
    <subcellularLocation>
        <location evidence="1">Nucleus</location>
    </subcellularLocation>
</comment>
<dbReference type="CDD" id="cd11444">
    <property type="entry name" value="bHLH_AtIBH1_like"/>
    <property type="match status" value="1"/>
</dbReference>
<dbReference type="InterPro" id="IPR044660">
    <property type="entry name" value="IBH1-like"/>
</dbReference>
<dbReference type="GO" id="GO:0000976">
    <property type="term" value="F:transcription cis-regulatory region binding"/>
    <property type="evidence" value="ECO:0007669"/>
    <property type="project" value="UniProtKB-ARBA"/>
</dbReference>
<evidence type="ECO:0000256" key="4">
    <source>
        <dbReference type="ARBA" id="ARBA00023163"/>
    </source>
</evidence>
<gene>
    <name evidence="8" type="ORF">LUZ63_016388</name>
</gene>
<dbReference type="PANTHER" id="PTHR33124">
    <property type="entry name" value="TRANSCRIPTION FACTOR IBH1-LIKE 1"/>
    <property type="match status" value="1"/>
</dbReference>
<feature type="region of interest" description="Disordered" evidence="6">
    <location>
        <begin position="190"/>
        <end position="213"/>
    </location>
</feature>
<dbReference type="Pfam" id="PF26576">
    <property type="entry name" value="IBH1_N"/>
    <property type="match status" value="1"/>
</dbReference>
<keyword evidence="9" id="KW-1185">Reference proteome</keyword>
<dbReference type="PANTHER" id="PTHR33124:SF51">
    <property type="entry name" value="BHLH DOMAIN-CONTAINING PROTEIN"/>
    <property type="match status" value="1"/>
</dbReference>
<dbReference type="Gene3D" id="4.10.280.10">
    <property type="entry name" value="Helix-loop-helix DNA-binding domain"/>
    <property type="match status" value="1"/>
</dbReference>
<name>A0A9P9Z9V8_9POAL</name>
<dbReference type="InterPro" id="IPR044549">
    <property type="entry name" value="bHLH_AtIBH1-like"/>
</dbReference>
<feature type="compositionally biased region" description="Low complexity" evidence="6">
    <location>
        <begin position="1"/>
        <end position="14"/>
    </location>
</feature>
<dbReference type="PROSITE" id="PS50888">
    <property type="entry name" value="BHLH"/>
    <property type="match status" value="1"/>
</dbReference>
<dbReference type="InterPro" id="IPR011598">
    <property type="entry name" value="bHLH_dom"/>
</dbReference>
<dbReference type="InterPro" id="IPR036638">
    <property type="entry name" value="HLH_DNA-bd_sf"/>
</dbReference>
<feature type="compositionally biased region" description="Polar residues" evidence="6">
    <location>
        <begin position="34"/>
        <end position="43"/>
    </location>
</feature>
<evidence type="ECO:0000256" key="3">
    <source>
        <dbReference type="ARBA" id="ARBA00023015"/>
    </source>
</evidence>
<dbReference type="SMART" id="SM00353">
    <property type="entry name" value="HLH"/>
    <property type="match status" value="1"/>
</dbReference>
<evidence type="ECO:0000256" key="6">
    <source>
        <dbReference type="SAM" id="MobiDB-lite"/>
    </source>
</evidence>
<evidence type="ECO:0000313" key="8">
    <source>
        <dbReference type="EMBL" id="KAJ1684998.1"/>
    </source>
</evidence>
<dbReference type="OrthoDB" id="1647165at2759"/>
<comment type="similarity">
    <text evidence="2">Belongs to the bHLH protein family.</text>
</comment>
<reference evidence="8" key="1">
    <citation type="journal article" date="2022" name="Cell">
        <title>Repeat-based holocentromeres influence genome architecture and karyotype evolution.</title>
        <authorList>
            <person name="Hofstatter P.G."/>
            <person name="Thangavel G."/>
            <person name="Lux T."/>
            <person name="Neumann P."/>
            <person name="Vondrak T."/>
            <person name="Novak P."/>
            <person name="Zhang M."/>
            <person name="Costa L."/>
            <person name="Castellani M."/>
            <person name="Scott A."/>
            <person name="Toegelov H."/>
            <person name="Fuchs J."/>
            <person name="Mata-Sucre Y."/>
            <person name="Dias Y."/>
            <person name="Vanzela A.L.L."/>
            <person name="Huettel B."/>
            <person name="Almeida C.C.S."/>
            <person name="Simkova H."/>
            <person name="Souza G."/>
            <person name="Pedrosa-Harand A."/>
            <person name="Macas J."/>
            <person name="Mayer K.F.X."/>
            <person name="Houben A."/>
            <person name="Marques A."/>
        </authorList>
    </citation>
    <scope>NUCLEOTIDE SEQUENCE</scope>
    <source>
        <strain evidence="8">RhyBre1mFocal</strain>
    </source>
</reference>
<evidence type="ECO:0000256" key="5">
    <source>
        <dbReference type="ARBA" id="ARBA00023242"/>
    </source>
</evidence>
<dbReference type="AlphaFoldDB" id="A0A9P9Z9V8"/>
<evidence type="ECO:0000256" key="1">
    <source>
        <dbReference type="ARBA" id="ARBA00004123"/>
    </source>
</evidence>
<dbReference type="GO" id="GO:0005634">
    <property type="term" value="C:nucleus"/>
    <property type="evidence" value="ECO:0007669"/>
    <property type="project" value="UniProtKB-SubCell"/>
</dbReference>
<sequence length="213" mass="23001">MASVPSSSSSSSPSQPKTRKKPGQNSSPPPPPQTKWQTGTQERLYSRRLVDALRATRDRTQVQESVGSRAVKEAADSALALTARGQSRWSRAILFGRNSCRRKLLVKAGGKIRRHRRKQHGAPPVAAAAAEPGVLKEQKVKERLRKLGRLVPGCRKLPAATLLEEAADYVAALELQVRTMRALAEALSAATVSAPEEEETEAVDPIAIAEQGS</sequence>
<proteinExistence type="inferred from homology"/>
<accession>A0A9P9Z9V8</accession>
<organism evidence="8 9">
    <name type="scientific">Rhynchospora breviuscula</name>
    <dbReference type="NCBI Taxonomy" id="2022672"/>
    <lineage>
        <taxon>Eukaryota</taxon>
        <taxon>Viridiplantae</taxon>
        <taxon>Streptophyta</taxon>
        <taxon>Embryophyta</taxon>
        <taxon>Tracheophyta</taxon>
        <taxon>Spermatophyta</taxon>
        <taxon>Magnoliopsida</taxon>
        <taxon>Liliopsida</taxon>
        <taxon>Poales</taxon>
        <taxon>Cyperaceae</taxon>
        <taxon>Cyperoideae</taxon>
        <taxon>Rhynchosporeae</taxon>
        <taxon>Rhynchospora</taxon>
    </lineage>
</organism>
<evidence type="ECO:0000256" key="2">
    <source>
        <dbReference type="ARBA" id="ARBA00005510"/>
    </source>
</evidence>
<feature type="domain" description="BHLH" evidence="7">
    <location>
        <begin position="124"/>
        <end position="173"/>
    </location>
</feature>
<feature type="region of interest" description="Disordered" evidence="6">
    <location>
        <begin position="1"/>
        <end position="43"/>
    </location>
</feature>
<dbReference type="InterPro" id="IPR059002">
    <property type="entry name" value="IBH1_N"/>
</dbReference>
<evidence type="ECO:0000259" key="7">
    <source>
        <dbReference type="PROSITE" id="PS50888"/>
    </source>
</evidence>
<evidence type="ECO:0000313" key="9">
    <source>
        <dbReference type="Proteomes" id="UP001151287"/>
    </source>
</evidence>
<dbReference type="GO" id="GO:0006355">
    <property type="term" value="P:regulation of DNA-templated transcription"/>
    <property type="evidence" value="ECO:0007669"/>
    <property type="project" value="InterPro"/>
</dbReference>
<dbReference type="EMBL" id="JAMQYH010000005">
    <property type="protein sequence ID" value="KAJ1684998.1"/>
    <property type="molecule type" value="Genomic_DNA"/>
</dbReference>
<dbReference type="SUPFAM" id="SSF47459">
    <property type="entry name" value="HLH, helix-loop-helix DNA-binding domain"/>
    <property type="match status" value="1"/>
</dbReference>
<keyword evidence="3" id="KW-0805">Transcription regulation</keyword>
<protein>
    <recommendedName>
        <fullName evidence="7">BHLH domain-containing protein</fullName>
    </recommendedName>
</protein>